<dbReference type="GO" id="GO:0042121">
    <property type="term" value="P:alginic acid biosynthetic process"/>
    <property type="evidence" value="ECO:0007669"/>
    <property type="project" value="InterPro"/>
</dbReference>
<dbReference type="GO" id="GO:0005886">
    <property type="term" value="C:plasma membrane"/>
    <property type="evidence" value="ECO:0007669"/>
    <property type="project" value="UniProtKB-SubCell"/>
</dbReference>
<organism evidence="11 12">
    <name type="scientific">Desulfovibrio ferrophilus</name>
    <dbReference type="NCBI Taxonomy" id="241368"/>
    <lineage>
        <taxon>Bacteria</taxon>
        <taxon>Pseudomonadati</taxon>
        <taxon>Thermodesulfobacteriota</taxon>
        <taxon>Desulfovibrionia</taxon>
        <taxon>Desulfovibrionales</taxon>
        <taxon>Desulfovibrionaceae</taxon>
        <taxon>Desulfovibrio</taxon>
    </lineage>
</organism>
<evidence type="ECO:0000256" key="5">
    <source>
        <dbReference type="ARBA" id="ARBA00022692"/>
    </source>
</evidence>
<dbReference type="PIRSF" id="PIRSF500217">
    <property type="entry name" value="AlgI"/>
    <property type="match status" value="1"/>
</dbReference>
<evidence type="ECO:0000256" key="7">
    <source>
        <dbReference type="ARBA" id="ARBA00023136"/>
    </source>
</evidence>
<feature type="transmembrane region" description="Helical" evidence="10">
    <location>
        <begin position="188"/>
        <end position="206"/>
    </location>
</feature>
<dbReference type="Proteomes" id="UP000269883">
    <property type="component" value="Chromosome"/>
</dbReference>
<name>A0A2Z6B236_9BACT</name>
<dbReference type="InterPro" id="IPR028362">
    <property type="entry name" value="AlgI"/>
</dbReference>
<dbReference type="PANTHER" id="PTHR13285">
    <property type="entry name" value="ACYLTRANSFERASE"/>
    <property type="match status" value="1"/>
</dbReference>
<feature type="transmembrane region" description="Helical" evidence="10">
    <location>
        <begin position="108"/>
        <end position="128"/>
    </location>
</feature>
<feature type="transmembrane region" description="Helical" evidence="10">
    <location>
        <begin position="6"/>
        <end position="23"/>
    </location>
</feature>
<feature type="transmembrane region" description="Helical" evidence="10">
    <location>
        <begin position="413"/>
        <end position="431"/>
    </location>
</feature>
<keyword evidence="8 9" id="KW-0012">Acyltransferase</keyword>
<dbReference type="Pfam" id="PF03062">
    <property type="entry name" value="MBOAT"/>
    <property type="match status" value="1"/>
</dbReference>
<evidence type="ECO:0000256" key="4">
    <source>
        <dbReference type="ARBA" id="ARBA00022679"/>
    </source>
</evidence>
<feature type="transmembrane region" description="Helical" evidence="10">
    <location>
        <begin position="53"/>
        <end position="72"/>
    </location>
</feature>
<evidence type="ECO:0000256" key="9">
    <source>
        <dbReference type="PIRNR" id="PIRNR016636"/>
    </source>
</evidence>
<keyword evidence="6 10" id="KW-1133">Transmembrane helix</keyword>
<evidence type="ECO:0000256" key="6">
    <source>
        <dbReference type="ARBA" id="ARBA00022989"/>
    </source>
</evidence>
<keyword evidence="12" id="KW-1185">Reference proteome</keyword>
<dbReference type="AlphaFoldDB" id="A0A2Z6B236"/>
<evidence type="ECO:0000313" key="12">
    <source>
        <dbReference type="Proteomes" id="UP000269883"/>
    </source>
</evidence>
<dbReference type="InterPro" id="IPR024194">
    <property type="entry name" value="Ac/AlaTfrase_AlgI/DltB"/>
</dbReference>
<dbReference type="GO" id="GO:0016746">
    <property type="term" value="F:acyltransferase activity"/>
    <property type="evidence" value="ECO:0007669"/>
    <property type="project" value="UniProtKB-KW"/>
</dbReference>
<dbReference type="PANTHER" id="PTHR13285:SF23">
    <property type="entry name" value="TEICHOIC ACID D-ALANYLTRANSFERASE"/>
    <property type="match status" value="1"/>
</dbReference>
<dbReference type="OrthoDB" id="139172at2"/>
<feature type="transmembrane region" description="Helical" evidence="10">
    <location>
        <begin position="312"/>
        <end position="335"/>
    </location>
</feature>
<keyword evidence="7 9" id="KW-0472">Membrane</keyword>
<evidence type="ECO:0000256" key="10">
    <source>
        <dbReference type="SAM" id="Phobius"/>
    </source>
</evidence>
<dbReference type="RefSeq" id="WP_126380578.1">
    <property type="nucleotide sequence ID" value="NZ_AP017378.1"/>
</dbReference>
<dbReference type="PIRSF" id="PIRSF016636">
    <property type="entry name" value="AlgI_DltB"/>
    <property type="match status" value="1"/>
</dbReference>
<evidence type="ECO:0000256" key="8">
    <source>
        <dbReference type="ARBA" id="ARBA00023315"/>
    </source>
</evidence>
<comment type="subcellular location">
    <subcellularLocation>
        <location evidence="1">Cell membrane</location>
        <topology evidence="1">Multi-pass membrane protein</topology>
    </subcellularLocation>
</comment>
<comment type="similarity">
    <text evidence="2 9">Belongs to the membrane-bound acyltransferase family.</text>
</comment>
<keyword evidence="5 10" id="KW-0812">Transmembrane</keyword>
<proteinExistence type="inferred from homology"/>
<feature type="transmembrane region" description="Helical" evidence="10">
    <location>
        <begin position="355"/>
        <end position="374"/>
    </location>
</feature>
<reference evidence="11 12" key="1">
    <citation type="journal article" date="2018" name="Sci. Adv.">
        <title>Multi-heme cytochromes provide a pathway for survival in energy-limited environments.</title>
        <authorList>
            <person name="Deng X."/>
            <person name="Dohmae N."/>
            <person name="Nealson K.H."/>
            <person name="Hashimoto K."/>
            <person name="Okamoto A."/>
        </authorList>
    </citation>
    <scope>NUCLEOTIDE SEQUENCE [LARGE SCALE GENOMIC DNA]</scope>
    <source>
        <strain evidence="11 12">IS5</strain>
    </source>
</reference>
<protein>
    <submittedName>
        <fullName evidence="11">Membrane bound O-acyl transferase MBOAT family protein</fullName>
    </submittedName>
</protein>
<sequence>MVFSSLEFIYLFLPLVVIGYHLLCRFGFYRAAPLFLFSASVFYYGYWNPANTWLILASIVVNYLWSMLLFNVERYRKPVLIMGIALNLGALCYYKYTDFFLGTANELFGAWFTLQHIVLPIGISFFTFQQIAFLVDVYQGKMSGREGLSSYSLFVCFFPQLVAGPIVHHREMMPQFSSLENRRFNWDNIYAGLVMFFLGLGKKVMVADSLSPVVGYCFDTSASLSFAEAWLGSLAYTLQLYFDFSGYSDMAIGCALLFNIHLPQNFLSPYKASNIQEFWRSWHITLSRWLRDYLYIPLGGNRKGERGTLRNLFITFLLGGLWHGAGWTFVAWGFLHGTALCLHRVWSRWWGRKMPRVAGVFVTLMFVNFAWVVFRATSFSDALKVYGGMLGQNGWVLGEAFTRTVALSTPSHGRLVIPGIVFLLGICLWGPNSTELTSKRMPHLAMTAWVTALGLSSLLLFLQANRVSEFIYFQF</sequence>
<feature type="transmembrane region" description="Helical" evidence="10">
    <location>
        <begin position="148"/>
        <end position="168"/>
    </location>
</feature>
<evidence type="ECO:0000256" key="1">
    <source>
        <dbReference type="ARBA" id="ARBA00004651"/>
    </source>
</evidence>
<evidence type="ECO:0000256" key="3">
    <source>
        <dbReference type="ARBA" id="ARBA00022475"/>
    </source>
</evidence>
<accession>A0A2Z6B236</accession>
<evidence type="ECO:0000256" key="2">
    <source>
        <dbReference type="ARBA" id="ARBA00010323"/>
    </source>
</evidence>
<keyword evidence="4 9" id="KW-0808">Transferase</keyword>
<feature type="transmembrane region" description="Helical" evidence="10">
    <location>
        <begin position="79"/>
        <end position="96"/>
    </location>
</feature>
<keyword evidence="3 9" id="KW-1003">Cell membrane</keyword>
<dbReference type="InterPro" id="IPR051085">
    <property type="entry name" value="MB_O-acyltransferase"/>
</dbReference>
<dbReference type="EMBL" id="AP017378">
    <property type="protein sequence ID" value="BBD09545.1"/>
    <property type="molecule type" value="Genomic_DNA"/>
</dbReference>
<dbReference type="KEGG" id="dfl:DFE_2819"/>
<feature type="transmembrane region" description="Helical" evidence="10">
    <location>
        <begin position="443"/>
        <end position="462"/>
    </location>
</feature>
<gene>
    <name evidence="11" type="ORF">DFE_2819</name>
</gene>
<evidence type="ECO:0000313" key="11">
    <source>
        <dbReference type="EMBL" id="BBD09545.1"/>
    </source>
</evidence>
<dbReference type="InterPro" id="IPR004299">
    <property type="entry name" value="MBOAT_fam"/>
</dbReference>